<keyword evidence="2" id="KW-0808">Transferase</keyword>
<dbReference type="NCBIfam" id="NF006005">
    <property type="entry name" value="PRK08136.1"/>
    <property type="match status" value="1"/>
</dbReference>
<dbReference type="Proteomes" id="UP000190750">
    <property type="component" value="Unassembled WGS sequence"/>
</dbReference>
<dbReference type="Pfam" id="PF02885">
    <property type="entry name" value="Glycos_trans_3N"/>
    <property type="match status" value="1"/>
</dbReference>
<keyword evidence="1" id="KW-0328">Glycosyltransferase</keyword>
<dbReference type="PANTHER" id="PTHR43285:SF4">
    <property type="entry name" value="TRANSFERASE"/>
    <property type="match status" value="1"/>
</dbReference>
<dbReference type="Gene3D" id="3.40.1030.10">
    <property type="entry name" value="Nucleoside phosphorylase/phosphoribosyltransferase catalytic domain"/>
    <property type="match status" value="1"/>
</dbReference>
<evidence type="ECO:0000313" key="5">
    <source>
        <dbReference type="Proteomes" id="UP000190750"/>
    </source>
</evidence>
<dbReference type="Gene3D" id="1.20.970.10">
    <property type="entry name" value="Transferase, Pyrimidine Nucleoside Phosphorylase, Chain C"/>
    <property type="match status" value="1"/>
</dbReference>
<accession>A0A1T1AXW9</accession>
<dbReference type="SUPFAM" id="SSF52418">
    <property type="entry name" value="Nucleoside phosphorylase/phosphoribosyltransferase catalytic domain"/>
    <property type="match status" value="1"/>
</dbReference>
<proteinExistence type="predicted"/>
<dbReference type="InterPro" id="IPR005940">
    <property type="entry name" value="Anthranilate_Pribosyl_Tfrase"/>
</dbReference>
<sequence length="304" mass="32303">MSITHYIKDIGRGKEGARALNRTQASDLMGQVLDGSVSDLELGAFVLAMRIKGETPLEMAGFLDAVNQRLHPIPNHGVPTVVLPSYNGARKLPVLTPLLALLLAREGLAVVVHGCATEPGRISAQKVLESLDIQGQTAIETAVPGQVQWVPTALLLPGLQRLLEVRQVVGLRNSAHSLVKLMNPCTDSAVVVGCYTHPEYAVSMAATLELTQTNALLLRGTEGEPVADARRCPAMTAICRGHARQVQEAQTGALAALPDLPTPDPMATAQWIQAVLAGQVPVPEPITRQVAHLVALCHSLRTSP</sequence>
<dbReference type="InterPro" id="IPR017459">
    <property type="entry name" value="Glycosyl_Trfase_fam3_N_dom"/>
</dbReference>
<dbReference type="GO" id="GO:0003677">
    <property type="term" value="F:DNA binding"/>
    <property type="evidence" value="ECO:0007669"/>
    <property type="project" value="UniProtKB-KW"/>
</dbReference>
<dbReference type="PANTHER" id="PTHR43285">
    <property type="entry name" value="ANTHRANILATE PHOSPHORIBOSYLTRANSFERASE"/>
    <property type="match status" value="1"/>
</dbReference>
<dbReference type="RefSeq" id="WP_078366699.1">
    <property type="nucleotide sequence ID" value="NZ_MTJN01000002.1"/>
</dbReference>
<protein>
    <submittedName>
        <fullName evidence="4">DNA-binding protein YbiB</fullName>
    </submittedName>
</protein>
<dbReference type="OrthoDB" id="9768896at2"/>
<dbReference type="GO" id="GO:0005829">
    <property type="term" value="C:cytosol"/>
    <property type="evidence" value="ECO:0007669"/>
    <property type="project" value="TreeGrafter"/>
</dbReference>
<dbReference type="GO" id="GO:0004048">
    <property type="term" value="F:anthranilate phosphoribosyltransferase activity"/>
    <property type="evidence" value="ECO:0007669"/>
    <property type="project" value="InterPro"/>
</dbReference>
<gene>
    <name evidence="4" type="ORF">RF819_00720</name>
</gene>
<organism evidence="4 5">
    <name type="scientific">Rhodoferax fermentans</name>
    <dbReference type="NCBI Taxonomy" id="28066"/>
    <lineage>
        <taxon>Bacteria</taxon>
        <taxon>Pseudomonadati</taxon>
        <taxon>Pseudomonadota</taxon>
        <taxon>Betaproteobacteria</taxon>
        <taxon>Burkholderiales</taxon>
        <taxon>Comamonadaceae</taxon>
        <taxon>Rhodoferax</taxon>
    </lineage>
</organism>
<dbReference type="SUPFAM" id="SSF47648">
    <property type="entry name" value="Nucleoside phosphorylase/phosphoribosyltransferase N-terminal domain"/>
    <property type="match status" value="1"/>
</dbReference>
<evidence type="ECO:0000259" key="3">
    <source>
        <dbReference type="Pfam" id="PF02885"/>
    </source>
</evidence>
<reference evidence="4 5" key="1">
    <citation type="submission" date="2017-01" db="EMBL/GenBank/DDBJ databases">
        <title>Genome sequencing of Rhodoferax fermentans JCM 7819.</title>
        <authorList>
            <person name="Kim Y.J."/>
            <person name="Farh M.E.-A."/>
            <person name="Yang D.-C."/>
        </authorList>
    </citation>
    <scope>NUCLEOTIDE SEQUENCE [LARGE SCALE GENOMIC DNA]</scope>
    <source>
        <strain evidence="4 5">JCM 7819</strain>
    </source>
</reference>
<dbReference type="InterPro" id="IPR035902">
    <property type="entry name" value="Nuc_phospho_transferase"/>
</dbReference>
<comment type="caution">
    <text evidence="4">The sequence shown here is derived from an EMBL/GenBank/DDBJ whole genome shotgun (WGS) entry which is preliminary data.</text>
</comment>
<dbReference type="InterPro" id="IPR036320">
    <property type="entry name" value="Glycosyl_Trfase_fam3_N_dom_sf"/>
</dbReference>
<evidence type="ECO:0000313" key="4">
    <source>
        <dbReference type="EMBL" id="OOV08818.1"/>
    </source>
</evidence>
<keyword evidence="4" id="KW-0238">DNA-binding</keyword>
<feature type="domain" description="Glycosyl transferase family 3 N-terminal" evidence="3">
    <location>
        <begin position="5"/>
        <end position="66"/>
    </location>
</feature>
<evidence type="ECO:0000256" key="2">
    <source>
        <dbReference type="ARBA" id="ARBA00022679"/>
    </source>
</evidence>
<keyword evidence="5" id="KW-1185">Reference proteome</keyword>
<name>A0A1T1AXW9_RHOFE</name>
<dbReference type="EMBL" id="MTJN01000002">
    <property type="protein sequence ID" value="OOV08818.1"/>
    <property type="molecule type" value="Genomic_DNA"/>
</dbReference>
<dbReference type="GO" id="GO:0000162">
    <property type="term" value="P:L-tryptophan biosynthetic process"/>
    <property type="evidence" value="ECO:0007669"/>
    <property type="project" value="InterPro"/>
</dbReference>
<evidence type="ECO:0000256" key="1">
    <source>
        <dbReference type="ARBA" id="ARBA00022676"/>
    </source>
</evidence>
<dbReference type="STRING" id="28066.RF819_00720"/>
<dbReference type="AlphaFoldDB" id="A0A1T1AXW9"/>